<dbReference type="PROSITE" id="PS50853">
    <property type="entry name" value="FN3"/>
    <property type="match status" value="1"/>
</dbReference>
<dbReference type="Proteomes" id="UP000676336">
    <property type="component" value="Unassembled WGS sequence"/>
</dbReference>
<dbReference type="SUPFAM" id="SSF51735">
    <property type="entry name" value="NAD(P)-binding Rossmann-fold domains"/>
    <property type="match status" value="1"/>
</dbReference>
<feature type="non-terminal residue" evidence="5">
    <location>
        <position position="1"/>
    </location>
</feature>
<dbReference type="InterPro" id="IPR013783">
    <property type="entry name" value="Ig-like_fold"/>
</dbReference>
<dbReference type="InterPro" id="IPR006140">
    <property type="entry name" value="D-isomer_DH_NAD-bd"/>
</dbReference>
<comment type="caution">
    <text evidence="5">The sequence shown here is derived from an EMBL/GenBank/DDBJ whole genome shotgun (WGS) entry which is preliminary data.</text>
</comment>
<feature type="domain" description="Fibronectin type-III" evidence="4">
    <location>
        <begin position="110"/>
        <end position="205"/>
    </location>
</feature>
<dbReference type="Pfam" id="PF02826">
    <property type="entry name" value="2-Hacid_dh_C"/>
    <property type="match status" value="1"/>
</dbReference>
<dbReference type="PANTHER" id="PTHR43026">
    <property type="entry name" value="2-HYDROXYACID DEHYDROGENASE HOMOLOG 1-RELATED"/>
    <property type="match status" value="1"/>
</dbReference>
<proteinExistence type="inferred from homology"/>
<dbReference type="PROSITE" id="PS00670">
    <property type="entry name" value="D_2_HYDROXYACID_DH_2"/>
    <property type="match status" value="1"/>
</dbReference>
<gene>
    <name evidence="5" type="ORF">SMN809_LOCUS15223</name>
</gene>
<evidence type="ECO:0000259" key="4">
    <source>
        <dbReference type="PROSITE" id="PS50853"/>
    </source>
</evidence>
<sequence>YYDNDDGNATSFDRSVARIIPLTIESINEEKLHIDWTSFLPTEEVRTYYIHYTCLNNGEVKSMKVAKRFRHSVLRGLRPGFTYGISVMAVDKSNGVLYTSDKSTVQMNAPPNAPIVAISERTTDRVKLEWRPAASYGEITVVGYKIFVNNRLAAILAHDQLSYTLTNGLPCDIYIVHVQALSSDKNVLSPMSRGIKFAWPGVKPGAFKRIDDGQTGAVIVVWENPQLEDETEKLLGYRIRSENVTTLAVRSHGEYDAATNQATIHNLTSGKYRLWLEIQTENHCVCARPIIIVSGRFGSLRNRASSYDARFGCKVLAYDIKPNENAAREQGFQYVTIDELLTESDIISLHAPLNDSTYHLINREALNKMKFDAMLINTSRGPLVDAKALVDCLKSGKLRGAALDVYEHEDKYFYKNYSQRIMNDDILARLISMHNTIMTSHQAFLTEEALKTIAESIIQNFLEFFNQLQTDGVKE</sequence>
<dbReference type="InterPro" id="IPR036116">
    <property type="entry name" value="FN3_sf"/>
</dbReference>
<dbReference type="AlphaFoldDB" id="A0A8S2PPM8"/>
<dbReference type="PROSITE" id="PS00671">
    <property type="entry name" value="D_2_HYDROXYACID_DH_3"/>
    <property type="match status" value="1"/>
</dbReference>
<accession>A0A8S2PPM8</accession>
<dbReference type="GO" id="GO:0051287">
    <property type="term" value="F:NAD binding"/>
    <property type="evidence" value="ECO:0007669"/>
    <property type="project" value="InterPro"/>
</dbReference>
<comment type="similarity">
    <text evidence="1">Belongs to the D-isomer specific 2-hydroxyacid dehydrogenase family.</text>
</comment>
<evidence type="ECO:0000256" key="2">
    <source>
        <dbReference type="ARBA" id="ARBA00023002"/>
    </source>
</evidence>
<evidence type="ECO:0000256" key="1">
    <source>
        <dbReference type="ARBA" id="ARBA00005854"/>
    </source>
</evidence>
<organism evidence="5 6">
    <name type="scientific">Rotaria magnacalcarata</name>
    <dbReference type="NCBI Taxonomy" id="392030"/>
    <lineage>
        <taxon>Eukaryota</taxon>
        <taxon>Metazoa</taxon>
        <taxon>Spiralia</taxon>
        <taxon>Gnathifera</taxon>
        <taxon>Rotifera</taxon>
        <taxon>Eurotatoria</taxon>
        <taxon>Bdelloidea</taxon>
        <taxon>Philodinida</taxon>
        <taxon>Philodinidae</taxon>
        <taxon>Rotaria</taxon>
    </lineage>
</organism>
<dbReference type="SUPFAM" id="SSF49265">
    <property type="entry name" value="Fibronectin type III"/>
    <property type="match status" value="1"/>
</dbReference>
<dbReference type="InterPro" id="IPR003961">
    <property type="entry name" value="FN3_dom"/>
</dbReference>
<dbReference type="SMART" id="SM00060">
    <property type="entry name" value="FN3"/>
    <property type="match status" value="3"/>
</dbReference>
<dbReference type="InterPro" id="IPR058205">
    <property type="entry name" value="D-LDH-like"/>
</dbReference>
<dbReference type="InterPro" id="IPR036291">
    <property type="entry name" value="NAD(P)-bd_dom_sf"/>
</dbReference>
<dbReference type="InterPro" id="IPR029753">
    <property type="entry name" value="D-isomer_DH_CS"/>
</dbReference>
<dbReference type="CDD" id="cd00063">
    <property type="entry name" value="FN3"/>
    <property type="match status" value="1"/>
</dbReference>
<evidence type="ECO:0000313" key="6">
    <source>
        <dbReference type="Proteomes" id="UP000676336"/>
    </source>
</evidence>
<dbReference type="GO" id="GO:0008720">
    <property type="term" value="F:D-lactate dehydrogenase (NAD+) activity"/>
    <property type="evidence" value="ECO:0007669"/>
    <property type="project" value="TreeGrafter"/>
</dbReference>
<evidence type="ECO:0000256" key="3">
    <source>
        <dbReference type="ARBA" id="ARBA00023027"/>
    </source>
</evidence>
<dbReference type="PANTHER" id="PTHR43026:SF1">
    <property type="entry name" value="2-HYDROXYACID DEHYDROGENASE HOMOLOG 1-RELATED"/>
    <property type="match status" value="1"/>
</dbReference>
<reference evidence="5" key="1">
    <citation type="submission" date="2021-02" db="EMBL/GenBank/DDBJ databases">
        <authorList>
            <person name="Nowell W R."/>
        </authorList>
    </citation>
    <scope>NUCLEOTIDE SEQUENCE</scope>
</reference>
<evidence type="ECO:0000313" key="5">
    <source>
        <dbReference type="EMBL" id="CAF4061589.1"/>
    </source>
</evidence>
<protein>
    <recommendedName>
        <fullName evidence="4">Fibronectin type-III domain-containing protein</fullName>
    </recommendedName>
</protein>
<dbReference type="Gene3D" id="3.40.50.720">
    <property type="entry name" value="NAD(P)-binding Rossmann-like Domain"/>
    <property type="match status" value="2"/>
</dbReference>
<keyword evidence="3" id="KW-0520">NAD</keyword>
<dbReference type="Gene3D" id="2.60.40.10">
    <property type="entry name" value="Immunoglobulins"/>
    <property type="match status" value="2"/>
</dbReference>
<name>A0A8S2PPM8_9BILA</name>
<keyword evidence="2" id="KW-0560">Oxidoreductase</keyword>
<dbReference type="EMBL" id="CAJOBI010006487">
    <property type="protein sequence ID" value="CAF4061589.1"/>
    <property type="molecule type" value="Genomic_DNA"/>
</dbReference>